<feature type="compositionally biased region" description="Acidic residues" evidence="2">
    <location>
        <begin position="322"/>
        <end position="354"/>
    </location>
</feature>
<dbReference type="GO" id="GO:0001042">
    <property type="term" value="F:RNA polymerase I core binding"/>
    <property type="evidence" value="ECO:0007669"/>
    <property type="project" value="TreeGrafter"/>
</dbReference>
<feature type="region of interest" description="Disordered" evidence="2">
    <location>
        <begin position="322"/>
        <end position="387"/>
    </location>
</feature>
<feature type="region of interest" description="Disordered" evidence="2">
    <location>
        <begin position="632"/>
        <end position="658"/>
    </location>
</feature>
<evidence type="ECO:0000256" key="1">
    <source>
        <dbReference type="ARBA" id="ARBA00010098"/>
    </source>
</evidence>
<dbReference type="PANTHER" id="PTHR12790:SF0">
    <property type="entry name" value="RNA POLYMERASE I-SPECIFIC TRANSCRIPTION INITIATION FACTOR RRN3-RELATED"/>
    <property type="match status" value="1"/>
</dbReference>
<comment type="similarity">
    <text evidence="1">Belongs to the RRN3 family.</text>
</comment>
<gene>
    <name evidence="3" type="ORF">Cboi02_000360200</name>
</gene>
<keyword evidence="4" id="KW-1185">Reference proteome</keyword>
<dbReference type="InterPro" id="IPR007991">
    <property type="entry name" value="RNA_pol_I_trans_ini_fac_RRN3"/>
</dbReference>
<organism evidence="3 4">
    <name type="scientific">Candida boidinii</name>
    <name type="common">Yeast</name>
    <dbReference type="NCBI Taxonomy" id="5477"/>
    <lineage>
        <taxon>Eukaryota</taxon>
        <taxon>Fungi</taxon>
        <taxon>Dikarya</taxon>
        <taxon>Ascomycota</taxon>
        <taxon>Saccharomycotina</taxon>
        <taxon>Pichiomycetes</taxon>
        <taxon>Pichiales</taxon>
        <taxon>Pichiaceae</taxon>
        <taxon>Ogataea</taxon>
        <taxon>Ogataea/Candida clade</taxon>
    </lineage>
</organism>
<feature type="compositionally biased region" description="Low complexity" evidence="2">
    <location>
        <begin position="640"/>
        <end position="658"/>
    </location>
</feature>
<feature type="compositionally biased region" description="Polar residues" evidence="2">
    <location>
        <begin position="1"/>
        <end position="17"/>
    </location>
</feature>
<dbReference type="Pfam" id="PF05327">
    <property type="entry name" value="RRN3"/>
    <property type="match status" value="1"/>
</dbReference>
<name>A0A9W6T0Y0_CANBO</name>
<protein>
    <submittedName>
        <fullName evidence="3">Unnamed protein product</fullName>
    </submittedName>
</protein>
<dbReference type="Proteomes" id="UP001165120">
    <property type="component" value="Unassembled WGS sequence"/>
</dbReference>
<dbReference type="AlphaFoldDB" id="A0A9W6T0Y0"/>
<dbReference type="GO" id="GO:0005634">
    <property type="term" value="C:nucleus"/>
    <property type="evidence" value="ECO:0007669"/>
    <property type="project" value="TreeGrafter"/>
</dbReference>
<proteinExistence type="inferred from homology"/>
<dbReference type="GO" id="GO:0006361">
    <property type="term" value="P:transcription initiation at RNA polymerase I promoter"/>
    <property type="evidence" value="ECO:0007669"/>
    <property type="project" value="InterPro"/>
</dbReference>
<reference evidence="3" key="1">
    <citation type="submission" date="2023-04" db="EMBL/GenBank/DDBJ databases">
        <title>Candida boidinii NBRC 10035.</title>
        <authorList>
            <person name="Ichikawa N."/>
            <person name="Sato H."/>
            <person name="Tonouchi N."/>
        </authorList>
    </citation>
    <scope>NUCLEOTIDE SEQUENCE</scope>
    <source>
        <strain evidence="3">NBRC 10035</strain>
    </source>
</reference>
<feature type="compositionally biased region" description="Acidic residues" evidence="2">
    <location>
        <begin position="368"/>
        <end position="387"/>
    </location>
</feature>
<accession>A0A9W6T0Y0</accession>
<dbReference type="PANTHER" id="PTHR12790">
    <property type="entry name" value="TRANSCRIPTION INITIATION FACTOR IA RRN3"/>
    <property type="match status" value="1"/>
</dbReference>
<comment type="caution">
    <text evidence="3">The sequence shown here is derived from an EMBL/GenBank/DDBJ whole genome shotgun (WGS) entry which is preliminary data.</text>
</comment>
<dbReference type="EMBL" id="BSXN01001274">
    <property type="protein sequence ID" value="GME72424.1"/>
    <property type="molecule type" value="Genomic_DNA"/>
</dbReference>
<sequence>MMSIQQQPTNNFDNSSLPIIRDKRKRSSNTNNIENDDINSIKKRKALSMESLKEMIKSRDEKHDAIKNTNNNTNNNDIILKREEDAFSLKMYRNLIHSALDSLEKNDTLPIDTLTSQIISLTSNKDTSINKLNVILPILTNEISRLDNKKCYPLIQFLLKLKWLDYYLPVIKSKQISNSISNSNDNVQILINQKFVKVYTTFLSVLVSGIPKFWNDVTDKLIKDFGKKSNLPVIHDTLNYIIGIMPTSVNNLPTLLSKNFPHKQTSKYELTNYVKNLLELTKYCEEVRTPVWSIIMDNCIKLDVELQNELDEIDDEDLNEALDKEENDQEVNDSDEEEVESEDEDDDSEDEADGEQYAKDDTTANYSDDAEDDEEEEDEIDLTTVEGEEEYDVELQKVSDLSGKLDSILSVLMKCTSEKFTTENLESGNGVGLFNTLLSLFKSHVLPTHYTRCIQYLLFHAAQQKRELTETFLYMLIDSVFDQSEMTSNRIKAMQYISSFIARAKTIEKDQLLAVISFFINWCESFINQRESEINDGRGGMERFKMLYSVFQGLLYIVCFRYEELKTNNEWDLSLDRFFQRIIISKFNPLKYCNETVVLIFARISQQTDLCYCFSIIEQNKRERLSGIKCSRSTPEKRSSFSPLSSKASSSSPSSSSISMSVTTSSSHSFSSKQEFLDLEAYFPFDPLMLKKSKKIINENYIEWTSGDEESESDES</sequence>
<evidence type="ECO:0000256" key="2">
    <source>
        <dbReference type="SAM" id="MobiDB-lite"/>
    </source>
</evidence>
<dbReference type="GO" id="GO:0001181">
    <property type="term" value="F:RNA polymerase I general transcription initiation factor activity"/>
    <property type="evidence" value="ECO:0007669"/>
    <property type="project" value="InterPro"/>
</dbReference>
<evidence type="ECO:0000313" key="4">
    <source>
        <dbReference type="Proteomes" id="UP001165120"/>
    </source>
</evidence>
<evidence type="ECO:0000313" key="3">
    <source>
        <dbReference type="EMBL" id="GME72424.1"/>
    </source>
</evidence>
<feature type="region of interest" description="Disordered" evidence="2">
    <location>
        <begin position="1"/>
        <end position="37"/>
    </location>
</feature>